<dbReference type="FunCoup" id="A0A1S4F0X5">
    <property type="interactions" value="11"/>
</dbReference>
<reference evidence="4" key="2">
    <citation type="submission" date="2020-05" db="UniProtKB">
        <authorList>
            <consortium name="EnsemblMetazoa"/>
        </authorList>
    </citation>
    <scope>IDENTIFICATION</scope>
    <source>
        <strain evidence="4">LVP_AGWG</strain>
    </source>
</reference>
<evidence type="ECO:0000256" key="3">
    <source>
        <dbReference type="SAM" id="MobiDB-lite"/>
    </source>
</evidence>
<evidence type="ECO:0000313" key="4">
    <source>
        <dbReference type="EnsemblMetazoa" id="AAEL002179-PA"/>
    </source>
</evidence>
<dbReference type="AlphaFoldDB" id="A0A1S4F0X5"/>
<feature type="compositionally biased region" description="Acidic residues" evidence="3">
    <location>
        <begin position="265"/>
        <end position="281"/>
    </location>
</feature>
<dbReference type="PANTHER" id="PTHR13068:SF112">
    <property type="entry name" value="TRANSCRIPTION TERMINATION FACTOR 3, MITOCHONDRIAL"/>
    <property type="match status" value="1"/>
</dbReference>
<protein>
    <submittedName>
        <fullName evidence="4">Uncharacterized protein</fullName>
    </submittedName>
</protein>
<evidence type="ECO:0000256" key="1">
    <source>
        <dbReference type="ARBA" id="ARBA00007692"/>
    </source>
</evidence>
<dbReference type="Pfam" id="PF02536">
    <property type="entry name" value="mTERF"/>
    <property type="match status" value="1"/>
</dbReference>
<dbReference type="InterPro" id="IPR003690">
    <property type="entry name" value="MTERF"/>
</dbReference>
<keyword evidence="2" id="KW-0809">Transit peptide</keyword>
<dbReference type="Proteomes" id="UP000008820">
    <property type="component" value="Chromosome 2"/>
</dbReference>
<dbReference type="InterPro" id="IPR038538">
    <property type="entry name" value="MTERF_sf"/>
</dbReference>
<keyword evidence="5" id="KW-1185">Reference proteome</keyword>
<feature type="region of interest" description="Disordered" evidence="3">
    <location>
        <begin position="261"/>
        <end position="302"/>
    </location>
</feature>
<reference evidence="4 5" key="1">
    <citation type="submission" date="2017-06" db="EMBL/GenBank/DDBJ databases">
        <title>Aedes aegypti genome working group (AGWG) sequencing and assembly.</title>
        <authorList>
            <consortium name="Aedes aegypti Genome Working Group (AGWG)"/>
            <person name="Matthews B.J."/>
        </authorList>
    </citation>
    <scope>NUCLEOTIDE SEQUENCE [LARGE SCALE GENOMIC DNA]</scope>
    <source>
        <strain evidence="4 5">LVP_AGWG</strain>
    </source>
</reference>
<dbReference type="Gene3D" id="1.25.70.10">
    <property type="entry name" value="Transcription termination factor 3, mitochondrial"/>
    <property type="match status" value="1"/>
</dbReference>
<gene>
    <name evidence="4" type="primary">5573955</name>
</gene>
<evidence type="ECO:0000313" key="5">
    <source>
        <dbReference type="Proteomes" id="UP000008820"/>
    </source>
</evidence>
<dbReference type="SMART" id="SM00733">
    <property type="entry name" value="Mterf"/>
    <property type="match status" value="3"/>
</dbReference>
<dbReference type="EnsemblMetazoa" id="AAEL002179-RA">
    <property type="protein sequence ID" value="AAEL002179-PA"/>
    <property type="gene ID" value="AAEL002179"/>
</dbReference>
<organism evidence="4 5">
    <name type="scientific">Aedes aegypti</name>
    <name type="common">Yellowfever mosquito</name>
    <name type="synonym">Culex aegypti</name>
    <dbReference type="NCBI Taxonomy" id="7159"/>
    <lineage>
        <taxon>Eukaryota</taxon>
        <taxon>Metazoa</taxon>
        <taxon>Ecdysozoa</taxon>
        <taxon>Arthropoda</taxon>
        <taxon>Hexapoda</taxon>
        <taxon>Insecta</taxon>
        <taxon>Pterygota</taxon>
        <taxon>Neoptera</taxon>
        <taxon>Endopterygota</taxon>
        <taxon>Diptera</taxon>
        <taxon>Nematocera</taxon>
        <taxon>Culicoidea</taxon>
        <taxon>Culicidae</taxon>
        <taxon>Culicinae</taxon>
        <taxon>Aedini</taxon>
        <taxon>Aedes</taxon>
        <taxon>Stegomyia</taxon>
    </lineage>
</organism>
<dbReference type="OrthoDB" id="9991972at2759"/>
<comment type="similarity">
    <text evidence="1">Belongs to the mTERF family.</text>
</comment>
<dbReference type="PANTHER" id="PTHR13068">
    <property type="entry name" value="CGI-12 PROTEIN-RELATED"/>
    <property type="match status" value="1"/>
</dbReference>
<dbReference type="GO" id="GO:0003676">
    <property type="term" value="F:nucleic acid binding"/>
    <property type="evidence" value="ECO:0007669"/>
    <property type="project" value="InterPro"/>
</dbReference>
<dbReference type="InParanoid" id="A0A1S4F0X5"/>
<sequence length="302" mass="35267">MLRLFQKLATRSYCTASTSKLVDSLSECIDGLEKDTLTKLFQSAPHLTKYAPELWNRTHNLMAQEGIETANFLSIVTGHPEVLTRQPNRLISSMNCWRSCQFGDRPMQVLLSAHPQLLDFSDHNQLAQRVAFLHSYFETRKNVWRLFMNCPNLVLDKERDIRPKIDYLLQTMRIEVLEVVKSCAFAADMDLIRCRHVFLERLGLFKPRSLKAEPGDPSNNPKLNQITDTSDKRFAVKVAYVTLEEYEAFVELYRKERNRLGEGRDELDDDEDDDFELDDGADEGRQERKQKYRKRTRRNSAR</sequence>
<proteinExistence type="inferred from homology"/>
<dbReference type="VEuPathDB" id="VectorBase:AAEL002179"/>
<name>A0A1S4F0X5_AEDAE</name>
<accession>A0A1S4F0X5</accession>
<feature type="compositionally biased region" description="Basic residues" evidence="3">
    <location>
        <begin position="290"/>
        <end position="302"/>
    </location>
</feature>
<evidence type="ECO:0000256" key="2">
    <source>
        <dbReference type="ARBA" id="ARBA00022946"/>
    </source>
</evidence>